<dbReference type="RefSeq" id="XP_020077382.1">
    <property type="nucleotide sequence ID" value="XM_020223214.1"/>
</dbReference>
<dbReference type="InterPro" id="IPR050346">
    <property type="entry name" value="FMO-like"/>
</dbReference>
<dbReference type="PANTHER" id="PTHR23023">
    <property type="entry name" value="DIMETHYLANILINE MONOOXYGENASE"/>
    <property type="match status" value="1"/>
</dbReference>
<accession>A0A1E4RMJ2</accession>
<dbReference type="EMBL" id="KV454539">
    <property type="protein sequence ID" value="ODV68315.1"/>
    <property type="molecule type" value="Genomic_DNA"/>
</dbReference>
<dbReference type="GO" id="GO:0050661">
    <property type="term" value="F:NADP binding"/>
    <property type="evidence" value="ECO:0007669"/>
    <property type="project" value="InterPro"/>
</dbReference>
<evidence type="ECO:0000256" key="5">
    <source>
        <dbReference type="ARBA" id="ARBA00023002"/>
    </source>
</evidence>
<protein>
    <submittedName>
        <fullName evidence="6">Flavin-containing monooxygenase</fullName>
    </submittedName>
</protein>
<evidence type="ECO:0000256" key="1">
    <source>
        <dbReference type="ARBA" id="ARBA00009183"/>
    </source>
</evidence>
<dbReference type="GO" id="GO:0050660">
    <property type="term" value="F:flavin adenine dinucleotide binding"/>
    <property type="evidence" value="ECO:0007669"/>
    <property type="project" value="InterPro"/>
</dbReference>
<dbReference type="InterPro" id="IPR020946">
    <property type="entry name" value="Flavin_mOase-like"/>
</dbReference>
<organism evidence="6 7">
    <name type="scientific">Hyphopichia burtonii NRRL Y-1933</name>
    <dbReference type="NCBI Taxonomy" id="984485"/>
    <lineage>
        <taxon>Eukaryota</taxon>
        <taxon>Fungi</taxon>
        <taxon>Dikarya</taxon>
        <taxon>Ascomycota</taxon>
        <taxon>Saccharomycotina</taxon>
        <taxon>Pichiomycetes</taxon>
        <taxon>Debaryomycetaceae</taxon>
        <taxon>Hyphopichia</taxon>
    </lineage>
</organism>
<dbReference type="OrthoDB" id="66881at2759"/>
<gene>
    <name evidence="6" type="ORF">HYPBUDRAFT_237968</name>
</gene>
<keyword evidence="4" id="KW-0521">NADP</keyword>
<evidence type="ECO:0000313" key="7">
    <source>
        <dbReference type="Proteomes" id="UP000095085"/>
    </source>
</evidence>
<dbReference type="SUPFAM" id="SSF51905">
    <property type="entry name" value="FAD/NAD(P)-binding domain"/>
    <property type="match status" value="2"/>
</dbReference>
<keyword evidence="6" id="KW-0503">Monooxygenase</keyword>
<dbReference type="Proteomes" id="UP000095085">
    <property type="component" value="Unassembled WGS sequence"/>
</dbReference>
<proteinExistence type="inferred from homology"/>
<dbReference type="Pfam" id="PF00743">
    <property type="entry name" value="FMO-like"/>
    <property type="match status" value="2"/>
</dbReference>
<reference evidence="7" key="1">
    <citation type="submission" date="2016-05" db="EMBL/GenBank/DDBJ databases">
        <title>Comparative genomics of biotechnologically important yeasts.</title>
        <authorList>
            <consortium name="DOE Joint Genome Institute"/>
            <person name="Riley R."/>
            <person name="Haridas S."/>
            <person name="Wolfe K.H."/>
            <person name="Lopes M.R."/>
            <person name="Hittinger C.T."/>
            <person name="Goker M."/>
            <person name="Salamov A."/>
            <person name="Wisecaver J."/>
            <person name="Long T.M."/>
            <person name="Aerts A.L."/>
            <person name="Barry K."/>
            <person name="Choi C."/>
            <person name="Clum A."/>
            <person name="Coughlan A.Y."/>
            <person name="Deshpande S."/>
            <person name="Douglass A.P."/>
            <person name="Hanson S.J."/>
            <person name="Klenk H.-P."/>
            <person name="Labutti K."/>
            <person name="Lapidus A."/>
            <person name="Lindquist E."/>
            <person name="Lipzen A."/>
            <person name="Meier-Kolthoff J.P."/>
            <person name="Ohm R.A."/>
            <person name="Otillar R.P."/>
            <person name="Pangilinan J."/>
            <person name="Peng Y."/>
            <person name="Rokas A."/>
            <person name="Rosa C.A."/>
            <person name="Scheuner C."/>
            <person name="Sibirny A.A."/>
            <person name="Slot J.C."/>
            <person name="Stielow J.B."/>
            <person name="Sun H."/>
            <person name="Kurtzman C.P."/>
            <person name="Blackwell M."/>
            <person name="Grigoriev I.V."/>
            <person name="Jeffries T.W."/>
        </authorList>
    </citation>
    <scope>NUCLEOTIDE SEQUENCE [LARGE SCALE GENOMIC DNA]</scope>
    <source>
        <strain evidence="7">NRRL Y-1933</strain>
    </source>
</reference>
<name>A0A1E4RMJ2_9ASCO</name>
<dbReference type="InterPro" id="IPR000960">
    <property type="entry name" value="Flavin_mOase"/>
</dbReference>
<dbReference type="InterPro" id="IPR036188">
    <property type="entry name" value="FAD/NAD-bd_sf"/>
</dbReference>
<keyword evidence="5" id="KW-0560">Oxidoreductase</keyword>
<dbReference type="Gene3D" id="3.50.50.60">
    <property type="entry name" value="FAD/NAD(P)-binding domain"/>
    <property type="match status" value="2"/>
</dbReference>
<comment type="similarity">
    <text evidence="1">Belongs to the FMO family.</text>
</comment>
<keyword evidence="3" id="KW-0274">FAD</keyword>
<dbReference type="PRINTS" id="PR00370">
    <property type="entry name" value="FMOXYGENASE"/>
</dbReference>
<dbReference type="GO" id="GO:0004499">
    <property type="term" value="F:N,N-dimethylaniline monooxygenase activity"/>
    <property type="evidence" value="ECO:0007669"/>
    <property type="project" value="InterPro"/>
</dbReference>
<evidence type="ECO:0000256" key="4">
    <source>
        <dbReference type="ARBA" id="ARBA00022857"/>
    </source>
</evidence>
<keyword evidence="7" id="KW-1185">Reference proteome</keyword>
<evidence type="ECO:0000256" key="3">
    <source>
        <dbReference type="ARBA" id="ARBA00022827"/>
    </source>
</evidence>
<keyword evidence="2" id="KW-0285">Flavoprotein</keyword>
<dbReference type="GeneID" id="30997763"/>
<dbReference type="AlphaFoldDB" id="A0A1E4RMJ2"/>
<sequence>MLKMRLLRVVRLFAISKRFNSTSVKSVAVLGGGPSGAGAAKALFHENYFDKIKVFEKRSLFGGLWNYTEETDNSTTPIPCENANFDITPVLKNQGEYVWPAPVYDFLDTNVPKDIMTYADFPFPSHLPLFPHRSDVLKYMCEYAESIRHLVSFNTKVVHVEYQLDLGKWQVISRPVIIETDGGSVPSEKFADTTEYFDAVILAIGNYDIPYIPNRIGMEQWFKKYPNSIMHVKSYRKPNQFKDAKGNILIVGNSASGGDLAFQLTTHLNRTIYKLKRSENLLPAGENDLIVDLPDIEKFNYENKLITFKDGSVLENVDYILFATGYLKSFPFLKLDSSKPPILTDGHKLHGIYEHVLLYNYPNLAIVGVPRFVLPTRTSESQGIWISKVWSDKIKLPSKQEMIDLELERIEVKGSGKQFHDLTFPEDVEYCNRLNNQILASVEGLNHKGLIPKIWDKEQTALKASIKNIKEAYIRYRVQTGKNASNYQELIDAKVIDKLLIDDEELASYGFKFK</sequence>
<evidence type="ECO:0000256" key="2">
    <source>
        <dbReference type="ARBA" id="ARBA00022630"/>
    </source>
</evidence>
<dbReference type="STRING" id="984485.A0A1E4RMJ2"/>
<evidence type="ECO:0000313" key="6">
    <source>
        <dbReference type="EMBL" id="ODV68315.1"/>
    </source>
</evidence>